<protein>
    <submittedName>
        <fullName evidence="2">Uncharacterized protein</fullName>
    </submittedName>
</protein>
<feature type="compositionally biased region" description="Basic and acidic residues" evidence="1">
    <location>
        <begin position="161"/>
        <end position="174"/>
    </location>
</feature>
<feature type="compositionally biased region" description="Basic and acidic residues" evidence="1">
    <location>
        <begin position="16"/>
        <end position="26"/>
    </location>
</feature>
<gene>
    <name evidence="2" type="ORF">EJ03DRAFT_1851</name>
</gene>
<organism evidence="2 3">
    <name type="scientific">Teratosphaeria nubilosa</name>
    <dbReference type="NCBI Taxonomy" id="161662"/>
    <lineage>
        <taxon>Eukaryota</taxon>
        <taxon>Fungi</taxon>
        <taxon>Dikarya</taxon>
        <taxon>Ascomycota</taxon>
        <taxon>Pezizomycotina</taxon>
        <taxon>Dothideomycetes</taxon>
        <taxon>Dothideomycetidae</taxon>
        <taxon>Mycosphaerellales</taxon>
        <taxon>Teratosphaeriaceae</taxon>
        <taxon>Teratosphaeria</taxon>
    </lineage>
</organism>
<dbReference type="EMBL" id="ML995808">
    <property type="protein sequence ID" value="KAF2774184.1"/>
    <property type="molecule type" value="Genomic_DNA"/>
</dbReference>
<evidence type="ECO:0000313" key="3">
    <source>
        <dbReference type="Proteomes" id="UP000799436"/>
    </source>
</evidence>
<accession>A0A6G1LPU8</accession>
<proteinExistence type="predicted"/>
<evidence type="ECO:0000256" key="1">
    <source>
        <dbReference type="SAM" id="MobiDB-lite"/>
    </source>
</evidence>
<dbReference type="Proteomes" id="UP000799436">
    <property type="component" value="Unassembled WGS sequence"/>
</dbReference>
<feature type="region of interest" description="Disordered" evidence="1">
    <location>
        <begin position="269"/>
        <end position="289"/>
    </location>
</feature>
<evidence type="ECO:0000313" key="2">
    <source>
        <dbReference type="EMBL" id="KAF2774184.1"/>
    </source>
</evidence>
<reference evidence="2" key="1">
    <citation type="journal article" date="2020" name="Stud. Mycol.">
        <title>101 Dothideomycetes genomes: a test case for predicting lifestyles and emergence of pathogens.</title>
        <authorList>
            <person name="Haridas S."/>
            <person name="Albert R."/>
            <person name="Binder M."/>
            <person name="Bloem J."/>
            <person name="Labutti K."/>
            <person name="Salamov A."/>
            <person name="Andreopoulos B."/>
            <person name="Baker S."/>
            <person name="Barry K."/>
            <person name="Bills G."/>
            <person name="Bluhm B."/>
            <person name="Cannon C."/>
            <person name="Castanera R."/>
            <person name="Culley D."/>
            <person name="Daum C."/>
            <person name="Ezra D."/>
            <person name="Gonzalez J."/>
            <person name="Henrissat B."/>
            <person name="Kuo A."/>
            <person name="Liang C."/>
            <person name="Lipzen A."/>
            <person name="Lutzoni F."/>
            <person name="Magnuson J."/>
            <person name="Mondo S."/>
            <person name="Nolan M."/>
            <person name="Ohm R."/>
            <person name="Pangilinan J."/>
            <person name="Park H.-J."/>
            <person name="Ramirez L."/>
            <person name="Alfaro M."/>
            <person name="Sun H."/>
            <person name="Tritt A."/>
            <person name="Yoshinaga Y."/>
            <person name="Zwiers L.-H."/>
            <person name="Turgeon B."/>
            <person name="Goodwin S."/>
            <person name="Spatafora J."/>
            <person name="Crous P."/>
            <person name="Grigoriev I."/>
        </authorList>
    </citation>
    <scope>NUCLEOTIDE SEQUENCE</scope>
    <source>
        <strain evidence="2">CBS 116005</strain>
    </source>
</reference>
<feature type="compositionally biased region" description="Basic and acidic residues" evidence="1">
    <location>
        <begin position="48"/>
        <end position="86"/>
    </location>
</feature>
<name>A0A6G1LPU8_9PEZI</name>
<feature type="region of interest" description="Disordered" evidence="1">
    <location>
        <begin position="1"/>
        <end position="175"/>
    </location>
</feature>
<sequence length="289" mass="33740">MEQQRRPQAQPPQWLDRPDSNDDRRSVLSNVNGHQNRAPRSAPYQSEALRRWQTDSEGSGSDRHREAHRGLRHYRNDSDSDDDRHWGMRLGHYQADPHRPDPRRRYRHDEPSDSEEEDRRRRARQRERHDPRNRRRRSRSYDDYDEEEAEDDRRRGRTHQTARDAKSPDPRPSEKYTLVKAAKSAMMAGGAEYIRCRAEGGEFGAWNGQKGKRIAVAAVSGSAIGMMRNGRLLNSGKKPYAEAFMTSIYAVDFLKRVLRHTEFGLDAQKEKEGWAQRAQRGGSRRSHSR</sequence>
<dbReference type="OrthoDB" id="5407645at2759"/>
<feature type="compositionally biased region" description="Basic residues" evidence="1">
    <location>
        <begin position="121"/>
        <end position="138"/>
    </location>
</feature>
<dbReference type="AlphaFoldDB" id="A0A6G1LPU8"/>
<keyword evidence="3" id="KW-1185">Reference proteome</keyword>